<protein>
    <submittedName>
        <fullName evidence="2">Alpha/beta hydrolase</fullName>
    </submittedName>
</protein>
<evidence type="ECO:0000313" key="2">
    <source>
        <dbReference type="EMBL" id="NEC61163.1"/>
    </source>
</evidence>
<feature type="domain" description="AB hydrolase-1" evidence="1">
    <location>
        <begin position="6"/>
        <end position="234"/>
    </location>
</feature>
<dbReference type="InterPro" id="IPR000073">
    <property type="entry name" value="AB_hydrolase_1"/>
</dbReference>
<keyword evidence="3" id="KW-1185">Reference proteome</keyword>
<evidence type="ECO:0000313" key="3">
    <source>
        <dbReference type="Proteomes" id="UP000470404"/>
    </source>
</evidence>
<evidence type="ECO:0000259" key="1">
    <source>
        <dbReference type="Pfam" id="PF12697"/>
    </source>
</evidence>
<sequence>MTATYVLVHGAWHGGWCWRPVAERMRAVGHRVLTPTLPGFADGDDPAAHGLDDVIDFVATAIETQDLSDVVLVGHSWGGYVVAGAAPRVRSRLRKLVFWSAFVPADGAALYDEVPPETQELFTTLARESGTNSVSLPFELWRDAFIQDAAELVQRLTHGLLVPQPMQYNTTAVRELEPDRLGIAAAYLLGAEDLTMPEGDAGWRRFAARLGVSPTVIPGSHELFFTQPGALAQALLAEGCEP</sequence>
<organism evidence="2 3">
    <name type="scientific">Amycolatopsis rubida</name>
    <dbReference type="NCBI Taxonomy" id="112413"/>
    <lineage>
        <taxon>Bacteria</taxon>
        <taxon>Bacillati</taxon>
        <taxon>Actinomycetota</taxon>
        <taxon>Actinomycetes</taxon>
        <taxon>Pseudonocardiales</taxon>
        <taxon>Pseudonocardiaceae</taxon>
        <taxon>Amycolatopsis</taxon>
    </lineage>
</organism>
<comment type="caution">
    <text evidence="2">The sequence shown here is derived from an EMBL/GenBank/DDBJ whole genome shotgun (WGS) entry which is preliminary data.</text>
</comment>
<dbReference type="RefSeq" id="WP_067585096.1">
    <property type="nucleotide sequence ID" value="NZ_JAAGNC010000189.1"/>
</dbReference>
<keyword evidence="2" id="KW-0378">Hydrolase</keyword>
<dbReference type="Pfam" id="PF12697">
    <property type="entry name" value="Abhydrolase_6"/>
    <property type="match status" value="1"/>
</dbReference>
<dbReference type="Proteomes" id="UP000470404">
    <property type="component" value="Unassembled WGS sequence"/>
</dbReference>
<reference evidence="2 3" key="1">
    <citation type="submission" date="2020-01" db="EMBL/GenBank/DDBJ databases">
        <title>Insect and environment-associated Actinomycetes.</title>
        <authorList>
            <person name="Currrie C."/>
            <person name="Chevrette M."/>
            <person name="Carlson C."/>
            <person name="Stubbendieck R."/>
            <person name="Wendt-Pienkowski E."/>
        </authorList>
    </citation>
    <scope>NUCLEOTIDE SEQUENCE [LARGE SCALE GENOMIC DNA]</scope>
    <source>
        <strain evidence="2 3">SID8386</strain>
    </source>
</reference>
<proteinExistence type="predicted"/>
<dbReference type="EMBL" id="JAAGNC010000189">
    <property type="protein sequence ID" value="NEC61163.1"/>
    <property type="molecule type" value="Genomic_DNA"/>
</dbReference>
<dbReference type="InterPro" id="IPR029058">
    <property type="entry name" value="AB_hydrolase_fold"/>
</dbReference>
<dbReference type="InterPro" id="IPR052897">
    <property type="entry name" value="Sec-Metab_Biosynth_Hydrolase"/>
</dbReference>
<accession>A0ABX0C1X1</accession>
<dbReference type="SUPFAM" id="SSF53474">
    <property type="entry name" value="alpha/beta-Hydrolases"/>
    <property type="match status" value="1"/>
</dbReference>
<name>A0ABX0C1X1_9PSEU</name>
<dbReference type="PANTHER" id="PTHR37017:SF11">
    <property type="entry name" value="ESTERASE_LIPASE_THIOESTERASE DOMAIN-CONTAINING PROTEIN"/>
    <property type="match status" value="1"/>
</dbReference>
<dbReference type="GO" id="GO:0016787">
    <property type="term" value="F:hydrolase activity"/>
    <property type="evidence" value="ECO:0007669"/>
    <property type="project" value="UniProtKB-KW"/>
</dbReference>
<gene>
    <name evidence="2" type="ORF">G3I59_37595</name>
</gene>
<dbReference type="Gene3D" id="3.40.50.1820">
    <property type="entry name" value="alpha/beta hydrolase"/>
    <property type="match status" value="1"/>
</dbReference>
<dbReference type="PANTHER" id="PTHR37017">
    <property type="entry name" value="AB HYDROLASE-1 DOMAIN-CONTAINING PROTEIN-RELATED"/>
    <property type="match status" value="1"/>
</dbReference>